<organism evidence="4 5">
    <name type="scientific">Actinomycetospora endophytica</name>
    <dbReference type="NCBI Taxonomy" id="2291215"/>
    <lineage>
        <taxon>Bacteria</taxon>
        <taxon>Bacillati</taxon>
        <taxon>Actinomycetota</taxon>
        <taxon>Actinomycetes</taxon>
        <taxon>Pseudonocardiales</taxon>
        <taxon>Pseudonocardiaceae</taxon>
        <taxon>Actinomycetospora</taxon>
    </lineage>
</organism>
<name>A0ABS8PFH1_9PSEU</name>
<keyword evidence="2" id="KW-0503">Monooxygenase</keyword>
<dbReference type="PANTHER" id="PTHR30137:SF8">
    <property type="entry name" value="BLR5498 PROTEIN"/>
    <property type="match status" value="1"/>
</dbReference>
<proteinExistence type="predicted"/>
<evidence type="ECO:0000256" key="1">
    <source>
        <dbReference type="ARBA" id="ARBA00023002"/>
    </source>
</evidence>
<evidence type="ECO:0000313" key="4">
    <source>
        <dbReference type="EMBL" id="MCD2197016.1"/>
    </source>
</evidence>
<feature type="domain" description="Luciferase-like" evidence="3">
    <location>
        <begin position="1"/>
        <end position="290"/>
    </location>
</feature>
<dbReference type="PANTHER" id="PTHR30137">
    <property type="entry name" value="LUCIFERASE-LIKE MONOOXYGENASE"/>
    <property type="match status" value="1"/>
</dbReference>
<sequence length="323" mass="33336">MRVGVFLISPRWPGRSDAQALAGTMRLARLADDLGYADVWLAEHHFSPYGVCPSAVVLAGHVLGVTSRVGVGTAVSVLPTTRPVALAEQAALLDAVAPGRLRLGVGRGGPWRELDVLGDGIARWSEGFGADLDVLLDALRGVPVALPHGDAPLVPAPPSAIPVRVAATSADTVTTAADRGLPLLLGMHADDAEKRAQVDAWTGRAGWAGEHVAVGIAHVASSVGAARTAVRDALPRWLRPGLAGYVRADGHPTSPRDPDDYADLLTRLHPLGTASDCAARLAETAQRSGVGQVALMMQTTGEPAAAEHTLRAIAGHLPALAAV</sequence>
<dbReference type="InterPro" id="IPR036661">
    <property type="entry name" value="Luciferase-like_sf"/>
</dbReference>
<dbReference type="Gene3D" id="3.20.20.30">
    <property type="entry name" value="Luciferase-like domain"/>
    <property type="match status" value="1"/>
</dbReference>
<gene>
    <name evidence="4" type="ORF">LQ327_26955</name>
</gene>
<keyword evidence="5" id="KW-1185">Reference proteome</keyword>
<keyword evidence="1" id="KW-0560">Oxidoreductase</keyword>
<evidence type="ECO:0000259" key="3">
    <source>
        <dbReference type="Pfam" id="PF00296"/>
    </source>
</evidence>
<reference evidence="4 5" key="1">
    <citation type="submission" date="2021-11" db="EMBL/GenBank/DDBJ databases">
        <title>Draft genome sequence of Actinomycetospora sp. SF1 isolated from the rhizosphere soil.</title>
        <authorList>
            <person name="Duangmal K."/>
            <person name="Chantavorakit T."/>
        </authorList>
    </citation>
    <scope>NUCLEOTIDE SEQUENCE [LARGE SCALE GENOMIC DNA]</scope>
    <source>
        <strain evidence="4 5">TBRC 5722</strain>
    </source>
</reference>
<dbReference type="InterPro" id="IPR050766">
    <property type="entry name" value="Bact_Lucif_Oxidored"/>
</dbReference>
<evidence type="ECO:0000256" key="2">
    <source>
        <dbReference type="ARBA" id="ARBA00023033"/>
    </source>
</evidence>
<evidence type="ECO:0000313" key="5">
    <source>
        <dbReference type="Proteomes" id="UP001199469"/>
    </source>
</evidence>
<dbReference type="InterPro" id="IPR011251">
    <property type="entry name" value="Luciferase-like_dom"/>
</dbReference>
<dbReference type="EMBL" id="JAJNDB010000007">
    <property type="protein sequence ID" value="MCD2197016.1"/>
    <property type="molecule type" value="Genomic_DNA"/>
</dbReference>
<dbReference type="Proteomes" id="UP001199469">
    <property type="component" value="Unassembled WGS sequence"/>
</dbReference>
<comment type="caution">
    <text evidence="4">The sequence shown here is derived from an EMBL/GenBank/DDBJ whole genome shotgun (WGS) entry which is preliminary data.</text>
</comment>
<dbReference type="SUPFAM" id="SSF51679">
    <property type="entry name" value="Bacterial luciferase-like"/>
    <property type="match status" value="1"/>
</dbReference>
<dbReference type="RefSeq" id="WP_230738906.1">
    <property type="nucleotide sequence ID" value="NZ_JAJNDB010000007.1"/>
</dbReference>
<protein>
    <submittedName>
        <fullName evidence="4">LLM class flavin-dependent oxidoreductase</fullName>
    </submittedName>
</protein>
<accession>A0ABS8PFH1</accession>
<dbReference type="Pfam" id="PF00296">
    <property type="entry name" value="Bac_luciferase"/>
    <property type="match status" value="1"/>
</dbReference>